<protein>
    <submittedName>
        <fullName evidence="7">Sigma-70 family RNA polymerase sigma factor</fullName>
    </submittedName>
</protein>
<keyword evidence="3" id="KW-0731">Sigma factor</keyword>
<evidence type="ECO:0000256" key="3">
    <source>
        <dbReference type="ARBA" id="ARBA00023082"/>
    </source>
</evidence>
<feature type="domain" description="RNA polymerase sigma-70 region 2" evidence="5">
    <location>
        <begin position="15"/>
        <end position="81"/>
    </location>
</feature>
<feature type="domain" description="RNA polymerase sigma factor 70 region 4 type 2" evidence="6">
    <location>
        <begin position="102"/>
        <end position="154"/>
    </location>
</feature>
<evidence type="ECO:0000313" key="7">
    <source>
        <dbReference type="EMBL" id="MCQ4922058.1"/>
    </source>
</evidence>
<keyword evidence="4" id="KW-0804">Transcription</keyword>
<sequence length="161" mass="19374">MTSESLVENDLYVNLVERYSDMVTRICYVRFNCLADAEDCWQNVFVKLYASKEMWQKSEDYLRRWLITVTLNECRDMHRKLFRRNHYDIDKLVIAHIEDFDRSLLHAVKALPYKYSEVIYLYHFEGYNVSEISGILGRNENTIKSQLKRGREMLKDVIENE</sequence>
<dbReference type="Gene3D" id="1.10.10.10">
    <property type="entry name" value="Winged helix-like DNA-binding domain superfamily/Winged helix DNA-binding domain"/>
    <property type="match status" value="1"/>
</dbReference>
<comment type="caution">
    <text evidence="7">The sequence shown here is derived from an EMBL/GenBank/DDBJ whole genome shotgun (WGS) entry which is preliminary data.</text>
</comment>
<dbReference type="PANTHER" id="PTHR43133">
    <property type="entry name" value="RNA POLYMERASE ECF-TYPE SIGMA FACTO"/>
    <property type="match status" value="1"/>
</dbReference>
<evidence type="ECO:0000313" key="8">
    <source>
        <dbReference type="Proteomes" id="UP001524478"/>
    </source>
</evidence>
<dbReference type="InterPro" id="IPR013324">
    <property type="entry name" value="RNA_pol_sigma_r3/r4-like"/>
</dbReference>
<evidence type="ECO:0000259" key="6">
    <source>
        <dbReference type="Pfam" id="PF08281"/>
    </source>
</evidence>
<keyword evidence="8" id="KW-1185">Reference proteome</keyword>
<dbReference type="InterPro" id="IPR039425">
    <property type="entry name" value="RNA_pol_sigma-70-like"/>
</dbReference>
<evidence type="ECO:0000259" key="5">
    <source>
        <dbReference type="Pfam" id="PF04542"/>
    </source>
</evidence>
<reference evidence="7 8" key="1">
    <citation type="submission" date="2022-06" db="EMBL/GenBank/DDBJ databases">
        <title>Isolation of gut microbiota from human fecal samples.</title>
        <authorList>
            <person name="Pamer E.G."/>
            <person name="Barat B."/>
            <person name="Waligurski E."/>
            <person name="Medina S."/>
            <person name="Paddock L."/>
            <person name="Mostad J."/>
        </authorList>
    </citation>
    <scope>NUCLEOTIDE SEQUENCE [LARGE SCALE GENOMIC DNA]</scope>
    <source>
        <strain evidence="7 8">DFI.7.95</strain>
    </source>
</reference>
<dbReference type="InterPro" id="IPR014284">
    <property type="entry name" value="RNA_pol_sigma-70_dom"/>
</dbReference>
<dbReference type="Pfam" id="PF04542">
    <property type="entry name" value="Sigma70_r2"/>
    <property type="match status" value="1"/>
</dbReference>
<dbReference type="PANTHER" id="PTHR43133:SF60">
    <property type="entry name" value="RNA POLYMERASE SIGMA FACTOR SIGV"/>
    <property type="match status" value="1"/>
</dbReference>
<dbReference type="CDD" id="cd06171">
    <property type="entry name" value="Sigma70_r4"/>
    <property type="match status" value="1"/>
</dbReference>
<dbReference type="InterPro" id="IPR013325">
    <property type="entry name" value="RNA_pol_sigma_r2"/>
</dbReference>
<evidence type="ECO:0000256" key="2">
    <source>
        <dbReference type="ARBA" id="ARBA00023015"/>
    </source>
</evidence>
<dbReference type="Pfam" id="PF08281">
    <property type="entry name" value="Sigma70_r4_2"/>
    <property type="match status" value="1"/>
</dbReference>
<dbReference type="Proteomes" id="UP001524478">
    <property type="component" value="Unassembled WGS sequence"/>
</dbReference>
<proteinExistence type="inferred from homology"/>
<keyword evidence="2" id="KW-0805">Transcription regulation</keyword>
<dbReference type="EMBL" id="JANGAC010000002">
    <property type="protein sequence ID" value="MCQ4922058.1"/>
    <property type="molecule type" value="Genomic_DNA"/>
</dbReference>
<dbReference type="Gene3D" id="1.10.1740.10">
    <property type="match status" value="1"/>
</dbReference>
<dbReference type="SUPFAM" id="SSF88946">
    <property type="entry name" value="Sigma2 domain of RNA polymerase sigma factors"/>
    <property type="match status" value="1"/>
</dbReference>
<comment type="similarity">
    <text evidence="1">Belongs to the sigma-70 factor family. ECF subfamily.</text>
</comment>
<dbReference type="InterPro" id="IPR013249">
    <property type="entry name" value="RNA_pol_sigma70_r4_t2"/>
</dbReference>
<name>A0ABT1S6G3_9FIRM</name>
<dbReference type="NCBIfam" id="TIGR02937">
    <property type="entry name" value="sigma70-ECF"/>
    <property type="match status" value="1"/>
</dbReference>
<evidence type="ECO:0000256" key="1">
    <source>
        <dbReference type="ARBA" id="ARBA00010641"/>
    </source>
</evidence>
<organism evidence="7 8">
    <name type="scientific">Tissierella carlieri</name>
    <dbReference type="NCBI Taxonomy" id="689904"/>
    <lineage>
        <taxon>Bacteria</taxon>
        <taxon>Bacillati</taxon>
        <taxon>Bacillota</taxon>
        <taxon>Tissierellia</taxon>
        <taxon>Tissierellales</taxon>
        <taxon>Tissierellaceae</taxon>
        <taxon>Tissierella</taxon>
    </lineage>
</organism>
<evidence type="ECO:0000256" key="4">
    <source>
        <dbReference type="ARBA" id="ARBA00023163"/>
    </source>
</evidence>
<dbReference type="RefSeq" id="WP_256310388.1">
    <property type="nucleotide sequence ID" value="NZ_JANGAC010000002.1"/>
</dbReference>
<gene>
    <name evidence="7" type="ORF">NE686_03090</name>
</gene>
<dbReference type="SUPFAM" id="SSF88659">
    <property type="entry name" value="Sigma3 and sigma4 domains of RNA polymerase sigma factors"/>
    <property type="match status" value="1"/>
</dbReference>
<accession>A0ABT1S6G3</accession>
<dbReference type="InterPro" id="IPR036388">
    <property type="entry name" value="WH-like_DNA-bd_sf"/>
</dbReference>
<dbReference type="InterPro" id="IPR007627">
    <property type="entry name" value="RNA_pol_sigma70_r2"/>
</dbReference>